<keyword evidence="2" id="KW-0547">Nucleotide-binding</keyword>
<dbReference type="SMART" id="SM00220">
    <property type="entry name" value="S_TKc"/>
    <property type="match status" value="1"/>
</dbReference>
<evidence type="ECO:0000256" key="1">
    <source>
        <dbReference type="ARBA" id="ARBA00022527"/>
    </source>
</evidence>
<protein>
    <submittedName>
        <fullName evidence="5">Kinase-like domain-containing protein</fullName>
    </submittedName>
</protein>
<dbReference type="PANTHER" id="PTHR24055">
    <property type="entry name" value="MITOGEN-ACTIVATED PROTEIN KINASE"/>
    <property type="match status" value="1"/>
</dbReference>
<keyword evidence="5" id="KW-0418">Kinase</keyword>
<dbReference type="GeneID" id="85306699"/>
<keyword evidence="5" id="KW-0808">Transferase</keyword>
<reference evidence="5" key="1">
    <citation type="submission" date="2023-06" db="EMBL/GenBank/DDBJ databases">
        <title>Genome-scale phylogeny and comparative genomics of the fungal order Sordariales.</title>
        <authorList>
            <consortium name="Lawrence Berkeley National Laboratory"/>
            <person name="Hensen N."/>
            <person name="Bonometti L."/>
            <person name="Westerberg I."/>
            <person name="Brannstrom I.O."/>
            <person name="Guillou S."/>
            <person name="Cros-Aarteil S."/>
            <person name="Calhoun S."/>
            <person name="Haridas S."/>
            <person name="Kuo A."/>
            <person name="Mondo S."/>
            <person name="Pangilinan J."/>
            <person name="Riley R."/>
            <person name="Labutti K."/>
            <person name="Andreopoulos B."/>
            <person name="Lipzen A."/>
            <person name="Chen C."/>
            <person name="Yanf M."/>
            <person name="Daum C."/>
            <person name="Ng V."/>
            <person name="Clum A."/>
            <person name="Steindorff A."/>
            <person name="Ohm R."/>
            <person name="Martin F."/>
            <person name="Silar P."/>
            <person name="Natvig D."/>
            <person name="Lalanne C."/>
            <person name="Gautier V."/>
            <person name="Ament-Velasquez S.L."/>
            <person name="Kruys A."/>
            <person name="Hutchinson M.I."/>
            <person name="Powell A.J."/>
            <person name="Barry K."/>
            <person name="Miller A.N."/>
            <person name="Grigoriev I.V."/>
            <person name="Debuchy R."/>
            <person name="Gladieux P."/>
            <person name="Thoren M.H."/>
            <person name="Johannesson H."/>
        </authorList>
    </citation>
    <scope>NUCLEOTIDE SEQUENCE</scope>
    <source>
        <strain evidence="5">8032-3</strain>
    </source>
</reference>
<dbReference type="AlphaFoldDB" id="A0AAJ0C623"/>
<organism evidence="5 6">
    <name type="scientific">Phialemonium atrogriseum</name>
    <dbReference type="NCBI Taxonomy" id="1093897"/>
    <lineage>
        <taxon>Eukaryota</taxon>
        <taxon>Fungi</taxon>
        <taxon>Dikarya</taxon>
        <taxon>Ascomycota</taxon>
        <taxon>Pezizomycotina</taxon>
        <taxon>Sordariomycetes</taxon>
        <taxon>Sordariomycetidae</taxon>
        <taxon>Cephalothecales</taxon>
        <taxon>Cephalothecaceae</taxon>
        <taxon>Phialemonium</taxon>
    </lineage>
</organism>
<dbReference type="Gene3D" id="1.10.510.10">
    <property type="entry name" value="Transferase(Phosphotransferase) domain 1"/>
    <property type="match status" value="1"/>
</dbReference>
<comment type="caution">
    <text evidence="5">The sequence shown here is derived from an EMBL/GenBank/DDBJ whole genome shotgun (WGS) entry which is preliminary data.</text>
</comment>
<dbReference type="InterPro" id="IPR000719">
    <property type="entry name" value="Prot_kinase_dom"/>
</dbReference>
<feature type="domain" description="Protein kinase" evidence="4">
    <location>
        <begin position="1"/>
        <end position="289"/>
    </location>
</feature>
<dbReference type="SUPFAM" id="SSF56112">
    <property type="entry name" value="Protein kinase-like (PK-like)"/>
    <property type="match status" value="1"/>
</dbReference>
<evidence type="ECO:0000256" key="3">
    <source>
        <dbReference type="ARBA" id="ARBA00022840"/>
    </source>
</evidence>
<keyword evidence="6" id="KW-1185">Reference proteome</keyword>
<dbReference type="GO" id="GO:0005524">
    <property type="term" value="F:ATP binding"/>
    <property type="evidence" value="ECO:0007669"/>
    <property type="project" value="UniProtKB-KW"/>
</dbReference>
<evidence type="ECO:0000256" key="2">
    <source>
        <dbReference type="ARBA" id="ARBA00022741"/>
    </source>
</evidence>
<dbReference type="Pfam" id="PF00069">
    <property type="entry name" value="Pkinase"/>
    <property type="match status" value="1"/>
</dbReference>
<evidence type="ECO:0000259" key="4">
    <source>
        <dbReference type="PROSITE" id="PS50011"/>
    </source>
</evidence>
<sequence length="295" mass="34416">MTEDEIYDILGEPVTDHIELRSRTQYRHIRLDLGDDVPFAELTEVDPLPPKSRSRRRRERELRRSAPKYVVDPVDLTHLPVEYLSNSISIMDFDQAYPAQKPPRSFTGIRPAYTAPEVTFELKNGPAADVWALSCCIFRMRCSRDLFTGTMETPLNSTTAIYRALRPFPEHWTKVPFHKDHWPLHEEREDGTSAPREYEREFRAKPLPLRQVIGTKIVDRKAIKSSFPWRDYPQRRWVGGKLTEDSTPKDTIPISPEEADCFHDLLQRMFVYEPDKRISAAEVLSHPWFQGRPLS</sequence>
<proteinExistence type="predicted"/>
<dbReference type="InterPro" id="IPR011009">
    <property type="entry name" value="Kinase-like_dom_sf"/>
</dbReference>
<accession>A0AAJ0C623</accession>
<dbReference type="RefSeq" id="XP_060286360.1">
    <property type="nucleotide sequence ID" value="XM_060423512.1"/>
</dbReference>
<gene>
    <name evidence="5" type="ORF">QBC33DRAFT_313065</name>
</gene>
<dbReference type="Proteomes" id="UP001244011">
    <property type="component" value="Unassembled WGS sequence"/>
</dbReference>
<dbReference type="InterPro" id="IPR050117">
    <property type="entry name" value="MAPK"/>
</dbReference>
<keyword evidence="1" id="KW-0723">Serine/threonine-protein kinase</keyword>
<keyword evidence="3" id="KW-0067">ATP-binding</keyword>
<evidence type="ECO:0000313" key="5">
    <source>
        <dbReference type="EMBL" id="KAK1770147.1"/>
    </source>
</evidence>
<dbReference type="EMBL" id="MU839001">
    <property type="protein sequence ID" value="KAK1770147.1"/>
    <property type="molecule type" value="Genomic_DNA"/>
</dbReference>
<dbReference type="GO" id="GO:0004674">
    <property type="term" value="F:protein serine/threonine kinase activity"/>
    <property type="evidence" value="ECO:0007669"/>
    <property type="project" value="UniProtKB-KW"/>
</dbReference>
<dbReference type="PROSITE" id="PS50011">
    <property type="entry name" value="PROTEIN_KINASE_DOM"/>
    <property type="match status" value="1"/>
</dbReference>
<evidence type="ECO:0000313" key="6">
    <source>
        <dbReference type="Proteomes" id="UP001244011"/>
    </source>
</evidence>
<name>A0AAJ0C623_9PEZI</name>